<reference evidence="9" key="1">
    <citation type="submission" date="2009-09" db="EMBL/GenBank/DDBJ databases">
        <title>The complete chromosome of Desulfohalobium retbaense DSM 5692.</title>
        <authorList>
            <consortium name="US DOE Joint Genome Institute (JGI-PGF)"/>
            <person name="Lucas S."/>
            <person name="Copeland A."/>
            <person name="Lapidus A."/>
            <person name="Glavina del Rio T."/>
            <person name="Dalin E."/>
            <person name="Tice H."/>
            <person name="Bruce D."/>
            <person name="Goodwin L."/>
            <person name="Pitluck S."/>
            <person name="Kyrpides N."/>
            <person name="Mavromatis K."/>
            <person name="Ivanova N."/>
            <person name="Mikhailova N."/>
            <person name="Munk A.C."/>
            <person name="Brettin T."/>
            <person name="Detter J.C."/>
            <person name="Han C."/>
            <person name="Tapia R."/>
            <person name="Larimer F."/>
            <person name="Land M."/>
            <person name="Hauser L."/>
            <person name="Markowitz V."/>
            <person name="Cheng J.-F."/>
            <person name="Hugenholtz P."/>
            <person name="Woyke T."/>
            <person name="Wu D."/>
            <person name="Spring S."/>
            <person name="Klenk H.-P."/>
            <person name="Eisen J.A."/>
        </authorList>
    </citation>
    <scope>NUCLEOTIDE SEQUENCE [LARGE SCALE GENOMIC DNA]</scope>
    <source>
        <strain evidence="9">DSM 5692</strain>
    </source>
</reference>
<evidence type="ECO:0000256" key="4">
    <source>
        <dbReference type="ARBA" id="ARBA00022989"/>
    </source>
</evidence>
<evidence type="ECO:0000256" key="2">
    <source>
        <dbReference type="ARBA" id="ARBA00022475"/>
    </source>
</evidence>
<accession>C8X2F2</accession>
<keyword evidence="9" id="KW-1185">Reference proteome</keyword>
<keyword evidence="3 6" id="KW-0812">Transmembrane</keyword>
<dbReference type="PANTHER" id="PTHR42920:SF5">
    <property type="entry name" value="EAMA DOMAIN-CONTAINING PROTEIN"/>
    <property type="match status" value="1"/>
</dbReference>
<feature type="transmembrane region" description="Helical" evidence="6">
    <location>
        <begin position="240"/>
        <end position="260"/>
    </location>
</feature>
<keyword evidence="2" id="KW-1003">Cell membrane</keyword>
<dbReference type="Pfam" id="PF00892">
    <property type="entry name" value="EamA"/>
    <property type="match status" value="2"/>
</dbReference>
<dbReference type="HOGENOM" id="CLU_033863_21_3_7"/>
<comment type="subcellular location">
    <subcellularLocation>
        <location evidence="1">Cell membrane</location>
        <topology evidence="1">Multi-pass membrane protein</topology>
    </subcellularLocation>
</comment>
<evidence type="ECO:0000313" key="8">
    <source>
        <dbReference type="EMBL" id="ACV68599.1"/>
    </source>
</evidence>
<dbReference type="STRING" id="485915.Dret_1311"/>
<keyword evidence="5 6" id="KW-0472">Membrane</keyword>
<evidence type="ECO:0000259" key="7">
    <source>
        <dbReference type="Pfam" id="PF00892"/>
    </source>
</evidence>
<protein>
    <recommendedName>
        <fullName evidence="7">EamA domain-containing protein</fullName>
    </recommendedName>
</protein>
<gene>
    <name evidence="8" type="ordered locus">Dret_1311</name>
</gene>
<dbReference type="InterPro" id="IPR051258">
    <property type="entry name" value="Diverse_Substrate_Transporter"/>
</dbReference>
<feature type="transmembrane region" description="Helical" evidence="6">
    <location>
        <begin position="152"/>
        <end position="171"/>
    </location>
</feature>
<dbReference type="EMBL" id="CP001734">
    <property type="protein sequence ID" value="ACV68599.1"/>
    <property type="molecule type" value="Genomic_DNA"/>
</dbReference>
<dbReference type="eggNOG" id="COG0697">
    <property type="taxonomic scope" value="Bacteria"/>
</dbReference>
<evidence type="ECO:0000256" key="3">
    <source>
        <dbReference type="ARBA" id="ARBA00022692"/>
    </source>
</evidence>
<organism evidence="8 9">
    <name type="scientific">Desulfohalobium retbaense (strain ATCC 49708 / DSM 5692 / JCM 16813 / HR100)</name>
    <dbReference type="NCBI Taxonomy" id="485915"/>
    <lineage>
        <taxon>Bacteria</taxon>
        <taxon>Pseudomonadati</taxon>
        <taxon>Thermodesulfobacteriota</taxon>
        <taxon>Desulfovibrionia</taxon>
        <taxon>Desulfovibrionales</taxon>
        <taxon>Desulfohalobiaceae</taxon>
        <taxon>Desulfohalobium</taxon>
    </lineage>
</organism>
<feature type="domain" description="EamA" evidence="7">
    <location>
        <begin position="148"/>
        <end position="279"/>
    </location>
</feature>
<dbReference type="PANTHER" id="PTHR42920">
    <property type="entry name" value="OS03G0707200 PROTEIN-RELATED"/>
    <property type="match status" value="1"/>
</dbReference>
<reference evidence="8 9" key="2">
    <citation type="journal article" date="2010" name="Stand. Genomic Sci.">
        <title>Complete genome sequence of Desulfohalobium retbaense type strain (HR(100)).</title>
        <authorList>
            <person name="Spring S."/>
            <person name="Nolan M."/>
            <person name="Lapidus A."/>
            <person name="Glavina Del Rio T."/>
            <person name="Copeland A."/>
            <person name="Tice H."/>
            <person name="Cheng J.F."/>
            <person name="Lucas S."/>
            <person name="Land M."/>
            <person name="Chen F."/>
            <person name="Bruce D."/>
            <person name="Goodwin L."/>
            <person name="Pitluck S."/>
            <person name="Ivanova N."/>
            <person name="Mavromatis K."/>
            <person name="Mikhailova N."/>
            <person name="Pati A."/>
            <person name="Chen A."/>
            <person name="Palaniappan K."/>
            <person name="Hauser L."/>
            <person name="Chang Y.J."/>
            <person name="Jeffries C.D."/>
            <person name="Munk C."/>
            <person name="Kiss H."/>
            <person name="Chain P."/>
            <person name="Han C."/>
            <person name="Brettin T."/>
            <person name="Detter J.C."/>
            <person name="Schuler E."/>
            <person name="Goker M."/>
            <person name="Rohde M."/>
            <person name="Bristow J."/>
            <person name="Eisen J.A."/>
            <person name="Markowitz V."/>
            <person name="Hugenholtz P."/>
            <person name="Kyrpides N.C."/>
            <person name="Klenk H.P."/>
        </authorList>
    </citation>
    <scope>NUCLEOTIDE SEQUENCE [LARGE SCALE GENOMIC DNA]</scope>
    <source>
        <strain evidence="8 9">DSM 5692</strain>
    </source>
</reference>
<feature type="transmembrane region" description="Helical" evidence="6">
    <location>
        <begin position="97"/>
        <end position="116"/>
    </location>
</feature>
<dbReference type="Proteomes" id="UP000001052">
    <property type="component" value="Chromosome"/>
</dbReference>
<feature type="transmembrane region" description="Helical" evidence="6">
    <location>
        <begin position="266"/>
        <end position="283"/>
    </location>
</feature>
<evidence type="ECO:0000256" key="6">
    <source>
        <dbReference type="SAM" id="Phobius"/>
    </source>
</evidence>
<sequence length="302" mass="32527">MQPSQRQLGADGVLLIVALIWGITFTMIKDALVHVSVFAFLGQRFTLASALFVPFLVWRWRCFAWRAVAHGAILGIFLFGAFAFQTIGLAFTTASNTAFVTGMNVVFVPLINGLLFRVHIPVPVRSGVILAALGLAGLTLNTGLEINPGDLVVLLCAVCIALQIIFTGRYAGRNDVYWLTAVQIAVVAVGSTAIGWIRGEEVFFWEPKIASALVLCAPLATVFAFWAQTAMQRFTLPSRAALIFCMEPVFGALYACLVGGEHLGPWAGLGAAGIFLGMVCAEMPETWWVRLKAGWGSREAGS</sequence>
<dbReference type="KEGG" id="drt:Dret_1311"/>
<feature type="transmembrane region" description="Helical" evidence="6">
    <location>
        <begin position="69"/>
        <end position="91"/>
    </location>
</feature>
<evidence type="ECO:0000256" key="1">
    <source>
        <dbReference type="ARBA" id="ARBA00004651"/>
    </source>
</evidence>
<dbReference type="SUPFAM" id="SSF103481">
    <property type="entry name" value="Multidrug resistance efflux transporter EmrE"/>
    <property type="match status" value="2"/>
</dbReference>
<dbReference type="InterPro" id="IPR037185">
    <property type="entry name" value="EmrE-like"/>
</dbReference>
<dbReference type="GO" id="GO:0005886">
    <property type="term" value="C:plasma membrane"/>
    <property type="evidence" value="ECO:0007669"/>
    <property type="project" value="UniProtKB-SubCell"/>
</dbReference>
<dbReference type="AlphaFoldDB" id="C8X2F2"/>
<dbReference type="OrthoDB" id="9804865at2"/>
<feature type="transmembrane region" description="Helical" evidence="6">
    <location>
        <begin position="209"/>
        <end position="228"/>
    </location>
</feature>
<feature type="transmembrane region" description="Helical" evidence="6">
    <location>
        <begin position="128"/>
        <end position="146"/>
    </location>
</feature>
<name>C8X2F2_DESRD</name>
<dbReference type="InterPro" id="IPR000620">
    <property type="entry name" value="EamA_dom"/>
</dbReference>
<feature type="domain" description="EamA" evidence="7">
    <location>
        <begin position="13"/>
        <end position="139"/>
    </location>
</feature>
<keyword evidence="4 6" id="KW-1133">Transmembrane helix</keyword>
<feature type="transmembrane region" description="Helical" evidence="6">
    <location>
        <begin position="176"/>
        <end position="197"/>
    </location>
</feature>
<evidence type="ECO:0000313" key="9">
    <source>
        <dbReference type="Proteomes" id="UP000001052"/>
    </source>
</evidence>
<evidence type="ECO:0000256" key="5">
    <source>
        <dbReference type="ARBA" id="ARBA00023136"/>
    </source>
</evidence>
<feature type="transmembrane region" description="Helical" evidence="6">
    <location>
        <begin position="34"/>
        <end position="57"/>
    </location>
</feature>
<feature type="transmembrane region" description="Helical" evidence="6">
    <location>
        <begin position="12"/>
        <end position="28"/>
    </location>
</feature>
<proteinExistence type="predicted"/>